<dbReference type="EMBL" id="LAZR01014707">
    <property type="protein sequence ID" value="KKM16291.1"/>
    <property type="molecule type" value="Genomic_DNA"/>
</dbReference>
<evidence type="ECO:0000313" key="1">
    <source>
        <dbReference type="EMBL" id="KKM16291.1"/>
    </source>
</evidence>
<proteinExistence type="predicted"/>
<sequence length="134" mass="15016">MSNTITVYYPQGNSQFRNQNTGKFAQTSSFLPSRIISDWPDTTIQEGEAVDYDTLELTPIAGIDPNDIGRFISVDTEGNLIIVTKDGKPLKVQNLSLINTQESMLKELVKMNIHFHKITDEKINEADITLEGVE</sequence>
<organism evidence="1">
    <name type="scientific">marine sediment metagenome</name>
    <dbReference type="NCBI Taxonomy" id="412755"/>
    <lineage>
        <taxon>unclassified sequences</taxon>
        <taxon>metagenomes</taxon>
        <taxon>ecological metagenomes</taxon>
    </lineage>
</organism>
<comment type="caution">
    <text evidence="1">The sequence shown here is derived from an EMBL/GenBank/DDBJ whole genome shotgun (WGS) entry which is preliminary data.</text>
</comment>
<name>A0A0F9HLY2_9ZZZZ</name>
<protein>
    <submittedName>
        <fullName evidence="1">Uncharacterized protein</fullName>
    </submittedName>
</protein>
<gene>
    <name evidence="1" type="ORF">LCGC14_1687360</name>
</gene>
<accession>A0A0F9HLY2</accession>
<dbReference type="AlphaFoldDB" id="A0A0F9HLY2"/>
<reference evidence="1" key="1">
    <citation type="journal article" date="2015" name="Nature">
        <title>Complex archaea that bridge the gap between prokaryotes and eukaryotes.</title>
        <authorList>
            <person name="Spang A."/>
            <person name="Saw J.H."/>
            <person name="Jorgensen S.L."/>
            <person name="Zaremba-Niedzwiedzka K."/>
            <person name="Martijn J."/>
            <person name="Lind A.E."/>
            <person name="van Eijk R."/>
            <person name="Schleper C."/>
            <person name="Guy L."/>
            <person name="Ettema T.J."/>
        </authorList>
    </citation>
    <scope>NUCLEOTIDE SEQUENCE</scope>
</reference>